<dbReference type="RefSeq" id="WP_061787951.1">
    <property type="nucleotide sequence ID" value="NZ_LR134406.1"/>
</dbReference>
<name>A0A3S4UVS2_9ACTN</name>
<feature type="transmembrane region" description="Helical" evidence="2">
    <location>
        <begin position="471"/>
        <end position="498"/>
    </location>
</feature>
<proteinExistence type="predicted"/>
<feature type="transmembrane region" description="Helical" evidence="2">
    <location>
        <begin position="127"/>
        <end position="150"/>
    </location>
</feature>
<dbReference type="Pfam" id="PF19814">
    <property type="entry name" value="DUF6297"/>
    <property type="match status" value="1"/>
</dbReference>
<feature type="transmembrane region" description="Helical" evidence="2">
    <location>
        <begin position="384"/>
        <end position="404"/>
    </location>
</feature>
<evidence type="ECO:0000313" key="4">
    <source>
        <dbReference type="Proteomes" id="UP000273044"/>
    </source>
</evidence>
<dbReference type="InterPro" id="IPR046264">
    <property type="entry name" value="DUF6297"/>
</dbReference>
<keyword evidence="4" id="KW-1185">Reference proteome</keyword>
<feature type="region of interest" description="Disordered" evidence="1">
    <location>
        <begin position="514"/>
        <end position="541"/>
    </location>
</feature>
<reference evidence="3 4" key="1">
    <citation type="submission" date="2018-12" db="EMBL/GenBank/DDBJ databases">
        <authorList>
            <consortium name="Pathogen Informatics"/>
        </authorList>
    </citation>
    <scope>NUCLEOTIDE SEQUENCE [LARGE SCALE GENOMIC DNA]</scope>
    <source>
        <strain evidence="3 4">NCTC12967</strain>
    </source>
</reference>
<protein>
    <submittedName>
        <fullName evidence="3">Uncharacterized protein</fullName>
    </submittedName>
</protein>
<feature type="transmembrane region" description="Helical" evidence="2">
    <location>
        <begin position="40"/>
        <end position="59"/>
    </location>
</feature>
<keyword evidence="2" id="KW-1133">Transmembrane helix</keyword>
<feature type="transmembrane region" description="Helical" evidence="2">
    <location>
        <begin position="188"/>
        <end position="212"/>
    </location>
</feature>
<feature type="transmembrane region" description="Helical" evidence="2">
    <location>
        <begin position="79"/>
        <end position="106"/>
    </location>
</feature>
<feature type="transmembrane region" description="Helical" evidence="2">
    <location>
        <begin position="344"/>
        <end position="364"/>
    </location>
</feature>
<sequence length="541" mass="57440">MSDERFGAIGEVDEKQLRLLVRDWRRGRADRNLLQAMQDAYVMVFALVLIGAMVISSIMQAQHSVAGCSAESCLAARGLLPWAAVAGFLAMALVAARMFGPVVASAAEGFWIMDGNVDRRRVLAGRLVASVIVALVLGAGLGALVAALVGSGAAEILTWGLASGLGCFGLVAFAAAEQGAERRWVITALLWLIGIIAFAALLVLVAISAKMAPVGLVAALSVDFAWVVAGGGLLLGLVSVVPAWLRLRHMRRQRLTAGSSLLAGMQGAAFALDFALVRDILVDDQARRRGHVRPTRGSGSGVWAIVLRDLQRLWRAPRPLVFWLVSMAVPYAVHALGIEVLNPSISALVLMTALIGFCNTLRVLTRTKGLQRCFPFSPGEVRQAAMAVPALLALLWAAAATPAFGGVFDGGELDLVAGFSTSLITALGGLLAAFRWVCAKPPNYGGPMVSVGIGAMPPGMMFSFIRGVDIVALITLPLVLGWPSWISLVIATITWLVLRSGFDQQALMDEREEQQRLLAEQRSGRSGRGGGGQKVRVQRKR</sequence>
<feature type="transmembrane region" description="Helical" evidence="2">
    <location>
        <begin position="224"/>
        <end position="245"/>
    </location>
</feature>
<feature type="transmembrane region" description="Helical" evidence="2">
    <location>
        <begin position="444"/>
        <end position="465"/>
    </location>
</feature>
<dbReference type="AlphaFoldDB" id="A0A3S4UVS2"/>
<organism evidence="3 4">
    <name type="scientific">Arachnia propionica</name>
    <dbReference type="NCBI Taxonomy" id="1750"/>
    <lineage>
        <taxon>Bacteria</taxon>
        <taxon>Bacillati</taxon>
        <taxon>Actinomycetota</taxon>
        <taxon>Actinomycetes</taxon>
        <taxon>Propionibacteriales</taxon>
        <taxon>Propionibacteriaceae</taxon>
        <taxon>Arachnia</taxon>
    </lineage>
</organism>
<dbReference type="GeneID" id="64407776"/>
<feature type="transmembrane region" description="Helical" evidence="2">
    <location>
        <begin position="320"/>
        <end position="338"/>
    </location>
</feature>
<keyword evidence="2" id="KW-0472">Membrane</keyword>
<feature type="transmembrane region" description="Helical" evidence="2">
    <location>
        <begin position="156"/>
        <end position="176"/>
    </location>
</feature>
<dbReference type="EMBL" id="LR134406">
    <property type="protein sequence ID" value="VEH71025.1"/>
    <property type="molecule type" value="Genomic_DNA"/>
</dbReference>
<dbReference type="Proteomes" id="UP000273044">
    <property type="component" value="Chromosome"/>
</dbReference>
<evidence type="ECO:0000256" key="2">
    <source>
        <dbReference type="SAM" id="Phobius"/>
    </source>
</evidence>
<gene>
    <name evidence="3" type="ORF">NCTC12967_02335</name>
</gene>
<evidence type="ECO:0000313" key="3">
    <source>
        <dbReference type="EMBL" id="VEH71025.1"/>
    </source>
</evidence>
<accession>A0A3S4UVS2</accession>
<evidence type="ECO:0000256" key="1">
    <source>
        <dbReference type="SAM" id="MobiDB-lite"/>
    </source>
</evidence>
<keyword evidence="2" id="KW-0812">Transmembrane</keyword>
<feature type="transmembrane region" description="Helical" evidence="2">
    <location>
        <begin position="416"/>
        <end position="437"/>
    </location>
</feature>